<comment type="caution">
    <text evidence="1">The sequence shown here is derived from an EMBL/GenBank/DDBJ whole genome shotgun (WGS) entry which is preliminary data.</text>
</comment>
<reference evidence="1 2" key="1">
    <citation type="submission" date="2016-11" db="EMBL/GenBank/DDBJ databases">
        <title>Whole Genome Sequencing of Mucilaginibacter polytrichastri RG4-7(T) isolated from the moss sample.</title>
        <authorList>
            <person name="Li Y."/>
        </authorList>
    </citation>
    <scope>NUCLEOTIDE SEQUENCE [LARGE SCALE GENOMIC DNA]</scope>
    <source>
        <strain evidence="1 2">RG4-7</strain>
    </source>
</reference>
<proteinExistence type="predicted"/>
<dbReference type="RefSeq" id="WP_074488508.1">
    <property type="nucleotide sequence ID" value="NZ_FPAM01000002.1"/>
</dbReference>
<evidence type="ECO:0000313" key="2">
    <source>
        <dbReference type="Proteomes" id="UP000186720"/>
    </source>
</evidence>
<name>A0A1Q5ZVB3_9SPHI</name>
<protein>
    <submittedName>
        <fullName evidence="1">Uncharacterized protein</fullName>
    </submittedName>
</protein>
<evidence type="ECO:0000313" key="1">
    <source>
        <dbReference type="EMBL" id="OKS85711.1"/>
    </source>
</evidence>
<sequence length="105" mass="12285">MSKKDLKFVYQWPIQTIYDPTELDHDIIVLSNGNDVLNFINGFSKAHNLSSKKTLEKVEYILNKHLYPGINTRKEIENWICKNWNSIEPENDKGDINLFPYGQAE</sequence>
<dbReference type="EMBL" id="MPPL01000001">
    <property type="protein sequence ID" value="OKS85711.1"/>
    <property type="molecule type" value="Genomic_DNA"/>
</dbReference>
<dbReference type="STRING" id="1302689.RG47T_1157"/>
<accession>A0A1Q5ZVB3</accession>
<dbReference type="AlphaFoldDB" id="A0A1Q5ZVB3"/>
<keyword evidence="2" id="KW-1185">Reference proteome</keyword>
<organism evidence="1 2">
    <name type="scientific">Mucilaginibacter polytrichastri</name>
    <dbReference type="NCBI Taxonomy" id="1302689"/>
    <lineage>
        <taxon>Bacteria</taxon>
        <taxon>Pseudomonadati</taxon>
        <taxon>Bacteroidota</taxon>
        <taxon>Sphingobacteriia</taxon>
        <taxon>Sphingobacteriales</taxon>
        <taxon>Sphingobacteriaceae</taxon>
        <taxon>Mucilaginibacter</taxon>
    </lineage>
</organism>
<dbReference type="Proteomes" id="UP000186720">
    <property type="component" value="Unassembled WGS sequence"/>
</dbReference>
<gene>
    <name evidence="1" type="ORF">RG47T_1157</name>
</gene>